<protein>
    <submittedName>
        <fullName evidence="2">Putative DNA-binding protein</fullName>
    </submittedName>
</protein>
<evidence type="ECO:0000259" key="1">
    <source>
        <dbReference type="PROSITE" id="PS50943"/>
    </source>
</evidence>
<dbReference type="AlphaFoldDB" id="A0A174VN39"/>
<dbReference type="SMART" id="SM00530">
    <property type="entry name" value="HTH_XRE"/>
    <property type="match status" value="1"/>
</dbReference>
<dbReference type="SUPFAM" id="SSF47413">
    <property type="entry name" value="lambda repressor-like DNA-binding domains"/>
    <property type="match status" value="1"/>
</dbReference>
<dbReference type="InterPro" id="IPR001387">
    <property type="entry name" value="Cro/C1-type_HTH"/>
</dbReference>
<accession>A0A174VN39</accession>
<gene>
    <name evidence="2" type="ORF">ERS852510_04033</name>
</gene>
<dbReference type="CDD" id="cd00093">
    <property type="entry name" value="HTH_XRE"/>
    <property type="match status" value="1"/>
</dbReference>
<dbReference type="EMBL" id="CZAO01000029">
    <property type="protein sequence ID" value="CUQ33817.1"/>
    <property type="molecule type" value="Genomic_DNA"/>
</dbReference>
<dbReference type="InterPro" id="IPR010982">
    <property type="entry name" value="Lambda_DNA-bd_dom_sf"/>
</dbReference>
<sequence>MRLNCIKNILEDKGISQTWLSKKLGKSFSTVNAYCCNRQQPNLATLYVIAQLLSVELKDLIADNTKDGK</sequence>
<dbReference type="Gene3D" id="1.10.260.40">
    <property type="entry name" value="lambda repressor-like DNA-binding domains"/>
    <property type="match status" value="1"/>
</dbReference>
<dbReference type="Proteomes" id="UP000095766">
    <property type="component" value="Unassembled WGS sequence"/>
</dbReference>
<proteinExistence type="predicted"/>
<reference evidence="2 3" key="1">
    <citation type="submission" date="2015-09" db="EMBL/GenBank/DDBJ databases">
        <authorList>
            <consortium name="Pathogen Informatics"/>
        </authorList>
    </citation>
    <scope>NUCLEOTIDE SEQUENCE [LARGE SCALE GENOMIC DNA]</scope>
    <source>
        <strain evidence="2 3">2789STDY5834898</strain>
    </source>
</reference>
<dbReference type="Pfam" id="PF01381">
    <property type="entry name" value="HTH_3"/>
    <property type="match status" value="1"/>
</dbReference>
<name>A0A174VN39_BACUN</name>
<feature type="domain" description="HTH cro/C1-type" evidence="1">
    <location>
        <begin position="6"/>
        <end position="60"/>
    </location>
</feature>
<dbReference type="GO" id="GO:0003677">
    <property type="term" value="F:DNA binding"/>
    <property type="evidence" value="ECO:0007669"/>
    <property type="project" value="UniProtKB-KW"/>
</dbReference>
<dbReference type="PROSITE" id="PS50943">
    <property type="entry name" value="HTH_CROC1"/>
    <property type="match status" value="1"/>
</dbReference>
<organism evidence="2 3">
    <name type="scientific">Bacteroides uniformis</name>
    <dbReference type="NCBI Taxonomy" id="820"/>
    <lineage>
        <taxon>Bacteria</taxon>
        <taxon>Pseudomonadati</taxon>
        <taxon>Bacteroidota</taxon>
        <taxon>Bacteroidia</taxon>
        <taxon>Bacteroidales</taxon>
        <taxon>Bacteroidaceae</taxon>
        <taxon>Bacteroides</taxon>
    </lineage>
</organism>
<dbReference type="RefSeq" id="WP_032539992.1">
    <property type="nucleotide sequence ID" value="NZ_CZAO01000029.1"/>
</dbReference>
<evidence type="ECO:0000313" key="3">
    <source>
        <dbReference type="Proteomes" id="UP000095766"/>
    </source>
</evidence>
<keyword evidence="2" id="KW-0238">DNA-binding</keyword>
<evidence type="ECO:0000313" key="2">
    <source>
        <dbReference type="EMBL" id="CUQ33817.1"/>
    </source>
</evidence>